<dbReference type="GeneID" id="98326721"/>
<sequence>MYISRIALDTFRSWNHIIFDCKPGINIIYGNNGLGKTNIVESLEFVGTGISHRTSSTLPLIRRGYEKSTIRINTCKNDEETTYEVNIFLKGTNRARINNGKSLYMRDILGYLPVVSFTPSDQLLISGDPTVRRTFIDQAGLLLLPNYSQILQNFRHISKQRAALLKSIRELSNNNQPISLSGLEIWTGKFIESGIILTKARQEVANILNKYFNKIIKYLTNSEEYAELKYNPSFQEVVEEETEEENNVFNLISEHFQRIYEGELARGCNLIGPHRDDIDFMLDKMLAKDFASNGESWTLAIAAKMALCNALEEKNNEKPIIILDDVFAQLDENRRKQILNFVENQNQVFITTSSLSDIPKNSIVQKDNLINIEDLLSQQNSANNTYEEHNSILKSILEQRTA</sequence>
<dbReference type="GO" id="GO:0003697">
    <property type="term" value="F:single-stranded DNA binding"/>
    <property type="evidence" value="ECO:0007669"/>
    <property type="project" value="UniProtKB-UniRule"/>
</dbReference>
<dbReference type="GO" id="GO:0006260">
    <property type="term" value="P:DNA replication"/>
    <property type="evidence" value="ECO:0007669"/>
    <property type="project" value="UniProtKB-UniRule"/>
</dbReference>
<dbReference type="InterPro" id="IPR003395">
    <property type="entry name" value="RecF/RecN/SMC_N"/>
</dbReference>
<keyword evidence="11 13" id="KW-0742">SOS response</keyword>
<evidence type="ECO:0000256" key="8">
    <source>
        <dbReference type="ARBA" id="ARBA00022840"/>
    </source>
</evidence>
<evidence type="ECO:0000256" key="7">
    <source>
        <dbReference type="ARBA" id="ARBA00022763"/>
    </source>
</evidence>
<evidence type="ECO:0000313" key="15">
    <source>
        <dbReference type="EMBL" id="PMC43472.1"/>
    </source>
</evidence>
<keyword evidence="10 13" id="KW-0234">DNA repair</keyword>
<gene>
    <name evidence="13" type="primary">recF</name>
    <name evidence="15" type="ORF">CJ216_05320</name>
</gene>
<dbReference type="GO" id="GO:0005524">
    <property type="term" value="F:ATP binding"/>
    <property type="evidence" value="ECO:0007669"/>
    <property type="project" value="UniProtKB-UniRule"/>
</dbReference>
<evidence type="ECO:0000259" key="14">
    <source>
        <dbReference type="Pfam" id="PF02463"/>
    </source>
</evidence>
<evidence type="ECO:0000256" key="13">
    <source>
        <dbReference type="HAMAP-Rule" id="MF_00365"/>
    </source>
</evidence>
<name>A0A2N6RZF3_9BIFI</name>
<dbReference type="GO" id="GO:0006302">
    <property type="term" value="P:double-strand break repair"/>
    <property type="evidence" value="ECO:0007669"/>
    <property type="project" value="TreeGrafter"/>
</dbReference>
<comment type="similarity">
    <text evidence="2 13">Belongs to the RecF family.</text>
</comment>
<evidence type="ECO:0000313" key="16">
    <source>
        <dbReference type="Proteomes" id="UP000235771"/>
    </source>
</evidence>
<evidence type="ECO:0000256" key="10">
    <source>
        <dbReference type="ARBA" id="ARBA00023204"/>
    </source>
</evidence>
<evidence type="ECO:0000256" key="3">
    <source>
        <dbReference type="ARBA" id="ARBA00020170"/>
    </source>
</evidence>
<dbReference type="InterPro" id="IPR018078">
    <property type="entry name" value="DNA-binding_RecF_CS"/>
</dbReference>
<keyword evidence="4 13" id="KW-0963">Cytoplasm</keyword>
<accession>A0A2N6RZF3</accession>
<keyword evidence="8 13" id="KW-0067">ATP-binding</keyword>
<dbReference type="Proteomes" id="UP000235771">
    <property type="component" value="Unassembled WGS sequence"/>
</dbReference>
<keyword evidence="16" id="KW-1185">Reference proteome</keyword>
<dbReference type="RefSeq" id="WP_004133904.1">
    <property type="nucleotide sequence ID" value="NZ_JAKNCL010000003.1"/>
</dbReference>
<evidence type="ECO:0000256" key="2">
    <source>
        <dbReference type="ARBA" id="ARBA00008016"/>
    </source>
</evidence>
<dbReference type="GO" id="GO:0005737">
    <property type="term" value="C:cytoplasm"/>
    <property type="evidence" value="ECO:0007669"/>
    <property type="project" value="UniProtKB-SubCell"/>
</dbReference>
<evidence type="ECO:0000256" key="11">
    <source>
        <dbReference type="ARBA" id="ARBA00023236"/>
    </source>
</evidence>
<feature type="binding site" evidence="13">
    <location>
        <begin position="30"/>
        <end position="37"/>
    </location>
    <ligand>
        <name>ATP</name>
        <dbReference type="ChEBI" id="CHEBI:30616"/>
    </ligand>
</feature>
<comment type="function">
    <text evidence="12 13">The RecF protein is involved in DNA metabolism; it is required for DNA replication and normal SOS inducibility. RecF binds preferentially to single-stranded, linear DNA. It also seems to bind ATP.</text>
</comment>
<dbReference type="NCBIfam" id="TIGR00611">
    <property type="entry name" value="recf"/>
    <property type="match status" value="1"/>
</dbReference>
<comment type="subcellular location">
    <subcellularLocation>
        <location evidence="1 13">Cytoplasm</location>
    </subcellularLocation>
</comment>
<evidence type="ECO:0000256" key="9">
    <source>
        <dbReference type="ARBA" id="ARBA00023125"/>
    </source>
</evidence>
<dbReference type="GO" id="GO:0009432">
    <property type="term" value="P:SOS response"/>
    <property type="evidence" value="ECO:0007669"/>
    <property type="project" value="UniProtKB-UniRule"/>
</dbReference>
<dbReference type="InterPro" id="IPR027417">
    <property type="entry name" value="P-loop_NTPase"/>
</dbReference>
<evidence type="ECO:0000256" key="12">
    <source>
        <dbReference type="ARBA" id="ARBA00025401"/>
    </source>
</evidence>
<evidence type="ECO:0000256" key="6">
    <source>
        <dbReference type="ARBA" id="ARBA00022741"/>
    </source>
</evidence>
<dbReference type="Gene3D" id="3.40.50.300">
    <property type="entry name" value="P-loop containing nucleotide triphosphate hydrolases"/>
    <property type="match status" value="1"/>
</dbReference>
<dbReference type="AlphaFoldDB" id="A0A2N6RZF3"/>
<feature type="domain" description="RecF/RecN/SMC N-terminal" evidence="14">
    <location>
        <begin position="2"/>
        <end position="353"/>
    </location>
</feature>
<dbReference type="GO" id="GO:0000731">
    <property type="term" value="P:DNA synthesis involved in DNA repair"/>
    <property type="evidence" value="ECO:0007669"/>
    <property type="project" value="TreeGrafter"/>
</dbReference>
<dbReference type="PANTHER" id="PTHR32182:SF0">
    <property type="entry name" value="DNA REPLICATION AND REPAIR PROTEIN RECF"/>
    <property type="match status" value="1"/>
</dbReference>
<protein>
    <recommendedName>
        <fullName evidence="3 13">DNA replication and repair protein RecF</fullName>
    </recommendedName>
</protein>
<dbReference type="HAMAP" id="MF_00365">
    <property type="entry name" value="RecF"/>
    <property type="match status" value="1"/>
</dbReference>
<dbReference type="Gene3D" id="1.20.1050.90">
    <property type="entry name" value="RecF/RecN/SMC, N-terminal domain"/>
    <property type="match status" value="1"/>
</dbReference>
<reference evidence="15 16" key="1">
    <citation type="submission" date="2017-09" db="EMBL/GenBank/DDBJ databases">
        <title>Bacterial strain isolated from the female urinary microbiota.</title>
        <authorList>
            <person name="Thomas-White K."/>
            <person name="Kumar N."/>
            <person name="Forster S."/>
            <person name="Putonti C."/>
            <person name="Lawley T."/>
            <person name="Wolfe A.J."/>
        </authorList>
    </citation>
    <scope>NUCLEOTIDE SEQUENCE [LARGE SCALE GENOMIC DNA]</scope>
    <source>
        <strain evidence="15 16">UMB1686</strain>
    </source>
</reference>
<keyword evidence="7 13" id="KW-0227">DNA damage</keyword>
<proteinExistence type="inferred from homology"/>
<dbReference type="InterPro" id="IPR042174">
    <property type="entry name" value="RecF_2"/>
</dbReference>
<evidence type="ECO:0000256" key="5">
    <source>
        <dbReference type="ARBA" id="ARBA00022705"/>
    </source>
</evidence>
<keyword evidence="6 13" id="KW-0547">Nucleotide-binding</keyword>
<evidence type="ECO:0000256" key="1">
    <source>
        <dbReference type="ARBA" id="ARBA00004496"/>
    </source>
</evidence>
<organism evidence="15 16">
    <name type="scientific">Gardnerella greenwoodii</name>
    <dbReference type="NCBI Taxonomy" id="2914925"/>
    <lineage>
        <taxon>Bacteria</taxon>
        <taxon>Bacillati</taxon>
        <taxon>Actinomycetota</taxon>
        <taxon>Actinomycetes</taxon>
        <taxon>Bifidobacteriales</taxon>
        <taxon>Bifidobacteriaceae</taxon>
        <taxon>Gardnerella</taxon>
    </lineage>
</organism>
<comment type="caution">
    <text evidence="15">The sequence shown here is derived from an EMBL/GenBank/DDBJ whole genome shotgun (WGS) entry which is preliminary data.</text>
</comment>
<evidence type="ECO:0000256" key="4">
    <source>
        <dbReference type="ARBA" id="ARBA00022490"/>
    </source>
</evidence>
<dbReference type="SUPFAM" id="SSF52540">
    <property type="entry name" value="P-loop containing nucleoside triphosphate hydrolases"/>
    <property type="match status" value="1"/>
</dbReference>
<keyword evidence="5 13" id="KW-0235">DNA replication</keyword>
<dbReference type="Pfam" id="PF02463">
    <property type="entry name" value="SMC_N"/>
    <property type="match status" value="1"/>
</dbReference>
<dbReference type="InterPro" id="IPR001238">
    <property type="entry name" value="DNA-binding_RecF"/>
</dbReference>
<dbReference type="PROSITE" id="PS00617">
    <property type="entry name" value="RECF_1"/>
    <property type="match status" value="1"/>
</dbReference>
<dbReference type="EMBL" id="PNGV01000001">
    <property type="protein sequence ID" value="PMC43472.1"/>
    <property type="molecule type" value="Genomic_DNA"/>
</dbReference>
<dbReference type="PANTHER" id="PTHR32182">
    <property type="entry name" value="DNA REPLICATION AND REPAIR PROTEIN RECF"/>
    <property type="match status" value="1"/>
</dbReference>
<keyword evidence="9 13" id="KW-0238">DNA-binding</keyword>